<dbReference type="RefSeq" id="WP_135209578.1">
    <property type="nucleotide sequence ID" value="NZ_SPVF01000274.1"/>
</dbReference>
<reference evidence="2 3" key="1">
    <citation type="submission" date="2019-03" db="EMBL/GenBank/DDBJ databases">
        <title>Draft Genome Sequence of Massilia arenosa sp. nov., a Novel Massilia Species Isolated from a Sandy-loam Maize Soil.</title>
        <authorList>
            <person name="Raths R."/>
            <person name="Peta V."/>
            <person name="Bucking H."/>
        </authorList>
    </citation>
    <scope>NUCLEOTIDE SEQUENCE [LARGE SCALE GENOMIC DNA]</scope>
    <source>
        <strain evidence="2 3">MC02</strain>
    </source>
</reference>
<dbReference type="SUPFAM" id="SSF55136">
    <property type="entry name" value="Probable bacterial effector-binding domain"/>
    <property type="match status" value="1"/>
</dbReference>
<dbReference type="PANTHER" id="PTHR36444:SF3">
    <property type="entry name" value="TRANSCRIPTIONAL ACTIVATOR, PUTATIVE-RELATED"/>
    <property type="match status" value="1"/>
</dbReference>
<evidence type="ECO:0000313" key="3">
    <source>
        <dbReference type="Proteomes" id="UP000298438"/>
    </source>
</evidence>
<dbReference type="Gene3D" id="3.20.80.10">
    <property type="entry name" value="Regulatory factor, effector binding domain"/>
    <property type="match status" value="1"/>
</dbReference>
<proteinExistence type="predicted"/>
<organism evidence="2 3">
    <name type="scientific">Zemynaea arenosa</name>
    <dbReference type="NCBI Taxonomy" id="2561931"/>
    <lineage>
        <taxon>Bacteria</taxon>
        <taxon>Pseudomonadati</taxon>
        <taxon>Pseudomonadota</taxon>
        <taxon>Betaproteobacteria</taxon>
        <taxon>Burkholderiales</taxon>
        <taxon>Oxalobacteraceae</taxon>
        <taxon>Telluria group</taxon>
        <taxon>Zemynaea</taxon>
    </lineage>
</organism>
<dbReference type="SMART" id="SM00871">
    <property type="entry name" value="AraC_E_bind"/>
    <property type="match status" value="1"/>
</dbReference>
<dbReference type="Proteomes" id="UP000298438">
    <property type="component" value="Unassembled WGS sequence"/>
</dbReference>
<protein>
    <submittedName>
        <fullName evidence="2">AraC family transcriptional regulator</fullName>
    </submittedName>
</protein>
<gene>
    <name evidence="2" type="ORF">E4L96_23135</name>
</gene>
<dbReference type="OrthoDB" id="282744at2"/>
<accession>A0A4Y9RR12</accession>
<dbReference type="InterPro" id="IPR029442">
    <property type="entry name" value="GyrI-like"/>
</dbReference>
<comment type="caution">
    <text evidence="2">The sequence shown here is derived from an EMBL/GenBank/DDBJ whole genome shotgun (WGS) entry which is preliminary data.</text>
</comment>
<sequence>MDTTSNAAQPGTPRIVEGRAMRLAGLRERMPNNSPESIPPMWQRFAPYIGTLAAQQGRDCYGVVINGGPGQEMNYMCAVEVSTFNGLPGMLQQLELAPQRYAVFRHEGHVSGVTQTWNAIVHVWLPNSGARPAEAPWVEHYGADFDPQTGFGTIELMVPVNG</sequence>
<evidence type="ECO:0000259" key="1">
    <source>
        <dbReference type="SMART" id="SM00871"/>
    </source>
</evidence>
<evidence type="ECO:0000313" key="2">
    <source>
        <dbReference type="EMBL" id="TFW10711.1"/>
    </source>
</evidence>
<dbReference type="PANTHER" id="PTHR36444">
    <property type="entry name" value="TRANSCRIPTIONAL REGULATOR PROTEIN YOBU-RELATED"/>
    <property type="match status" value="1"/>
</dbReference>
<feature type="domain" description="AraC effector-binding" evidence="1">
    <location>
        <begin position="11"/>
        <end position="161"/>
    </location>
</feature>
<dbReference type="InterPro" id="IPR053182">
    <property type="entry name" value="YobU-like_regulator"/>
</dbReference>
<dbReference type="Pfam" id="PF06445">
    <property type="entry name" value="GyrI-like"/>
    <property type="match status" value="1"/>
</dbReference>
<name>A0A4Y9RR12_9BURK</name>
<keyword evidence="3" id="KW-1185">Reference proteome</keyword>
<dbReference type="AlphaFoldDB" id="A0A4Y9RR12"/>
<dbReference type="InterPro" id="IPR010499">
    <property type="entry name" value="AraC_E-bd"/>
</dbReference>
<dbReference type="InterPro" id="IPR011256">
    <property type="entry name" value="Reg_factor_effector_dom_sf"/>
</dbReference>
<dbReference type="EMBL" id="SPVF01000274">
    <property type="protein sequence ID" value="TFW10711.1"/>
    <property type="molecule type" value="Genomic_DNA"/>
</dbReference>